<dbReference type="Proteomes" id="UP001159363">
    <property type="component" value="Chromosome 9"/>
</dbReference>
<dbReference type="EMBL" id="JARBHB010000010">
    <property type="protein sequence ID" value="KAJ8873949.1"/>
    <property type="molecule type" value="Genomic_DNA"/>
</dbReference>
<evidence type="ECO:0000313" key="2">
    <source>
        <dbReference type="Proteomes" id="UP001159363"/>
    </source>
</evidence>
<proteinExistence type="predicted"/>
<evidence type="ECO:0000313" key="1">
    <source>
        <dbReference type="EMBL" id="KAJ8873949.1"/>
    </source>
</evidence>
<reference evidence="1 2" key="1">
    <citation type="submission" date="2023-02" db="EMBL/GenBank/DDBJ databases">
        <title>LHISI_Scaffold_Assembly.</title>
        <authorList>
            <person name="Stuart O.P."/>
            <person name="Cleave R."/>
            <person name="Magrath M.J.L."/>
            <person name="Mikheyev A.S."/>
        </authorList>
    </citation>
    <scope>NUCLEOTIDE SEQUENCE [LARGE SCALE GENOMIC DNA]</scope>
    <source>
        <strain evidence="1">Daus_M_001</strain>
        <tissue evidence="1">Leg muscle</tissue>
    </source>
</reference>
<organism evidence="1 2">
    <name type="scientific">Dryococelus australis</name>
    <dbReference type="NCBI Taxonomy" id="614101"/>
    <lineage>
        <taxon>Eukaryota</taxon>
        <taxon>Metazoa</taxon>
        <taxon>Ecdysozoa</taxon>
        <taxon>Arthropoda</taxon>
        <taxon>Hexapoda</taxon>
        <taxon>Insecta</taxon>
        <taxon>Pterygota</taxon>
        <taxon>Neoptera</taxon>
        <taxon>Polyneoptera</taxon>
        <taxon>Phasmatodea</taxon>
        <taxon>Verophasmatodea</taxon>
        <taxon>Anareolatae</taxon>
        <taxon>Phasmatidae</taxon>
        <taxon>Eurycanthinae</taxon>
        <taxon>Dryococelus</taxon>
    </lineage>
</organism>
<accession>A0ABQ9GPJ9</accession>
<name>A0ABQ9GPJ9_9NEOP</name>
<keyword evidence="2" id="KW-1185">Reference proteome</keyword>
<comment type="caution">
    <text evidence="1">The sequence shown here is derived from an EMBL/GenBank/DDBJ whole genome shotgun (WGS) entry which is preliminary data.</text>
</comment>
<gene>
    <name evidence="1" type="ORF">PR048_024788</name>
</gene>
<protein>
    <submittedName>
        <fullName evidence="1">Uncharacterized protein</fullName>
    </submittedName>
</protein>
<sequence>MIWYVPRKTPKSFFHLFLEEDTKITCDFTFLRLIRFQLREQSLIVQRQVCDYVHHCGGVEHDITNSMSQYVRNANKRKVEKRRVQEEIKELQSKKA</sequence>